<dbReference type="Pfam" id="PF20235">
    <property type="entry name" value="PIR2-like_helical"/>
    <property type="match status" value="2"/>
</dbReference>
<sequence>MSYVEICGVRRVIRPQRRYMPSRKEQDEAWSRLLSKMDAFYAEASDRLAVRSRPLTLARFLDAGICVGLLDPVSNIMANAICSSDDLQPDHTDDQVILPGAVVDEKRDELGRRSLDGLVAFLLYFFPYLPKWEAVRYLLLADADLLAAAGLIVADRGMARFSLDSNVATPAFEEAVTLGAQIAKHSQPKLLVHVWMMLSSRLHQVQALLLEMQPHSPRQNLDDLKVLIEEPAAPYSLSLSWDLAGSRLLSNSSSNSIIVAGMPYQHTRSLRMVLLDTIHGFYLKALAMLPRSELRSRLHRSLLRAGHCYGPMDPVSNIIFNTIWYDVNFPAAVTPVLDVIGPNSLTRLESRSFYGLISFLQTRYHDLSEHQIVRCLVAASGQLSVADPNLLSDAEELEVEQNQQQHCSDDRRRDHWLSSLYDDALGKMKQQSPCADVQEAYAAAATAAWHPNPEEQAKFLASWKEKRSLTFPITSEDEPTFDLHIICCVNEDGDSGSGDISYPAVLFFAEFDNEKEDDAAPLLLCQVHEPTPFAEHVRCLYCEAAGARIVHPPSLKFHGGGNELEEVIRGVHSLSNDQLICKNEHAVQHLYGVEEDFMYIDVN</sequence>
<evidence type="ECO:0000313" key="4">
    <source>
        <dbReference type="Proteomes" id="UP001054889"/>
    </source>
</evidence>
<dbReference type="InterPro" id="IPR046527">
    <property type="entry name" value="PIR2-like_helical"/>
</dbReference>
<dbReference type="PANTHER" id="PTHR33120">
    <property type="entry name" value="EXPRESSED PROTEIN-RELATED"/>
    <property type="match status" value="1"/>
</dbReference>
<accession>A0AAV5D7F3</accession>
<keyword evidence="4" id="KW-1185">Reference proteome</keyword>
<dbReference type="Proteomes" id="UP001054889">
    <property type="component" value="Unassembled WGS sequence"/>
</dbReference>
<gene>
    <name evidence="3" type="primary">ga24688</name>
    <name evidence="3" type="ORF">PR202_ga24688</name>
</gene>
<feature type="domain" description="PIR2-like helical" evidence="2">
    <location>
        <begin position="276"/>
        <end position="386"/>
    </location>
</feature>
<proteinExistence type="predicted"/>
<evidence type="ECO:0000259" key="2">
    <source>
        <dbReference type="Pfam" id="PF20235"/>
    </source>
</evidence>
<reference evidence="3" key="2">
    <citation type="submission" date="2021-12" db="EMBL/GenBank/DDBJ databases">
        <title>Resequencing data analysis of finger millet.</title>
        <authorList>
            <person name="Hatakeyama M."/>
            <person name="Aluri S."/>
            <person name="Balachadran M.T."/>
            <person name="Sivarajan S.R."/>
            <person name="Poveda L."/>
            <person name="Shimizu-Inatsugi R."/>
            <person name="Schlapbach R."/>
            <person name="Sreeman S.M."/>
            <person name="Shimizu K.K."/>
        </authorList>
    </citation>
    <scope>NUCLEOTIDE SEQUENCE</scope>
</reference>
<reference evidence="3" key="1">
    <citation type="journal article" date="2018" name="DNA Res.">
        <title>Multiple hybrid de novo genome assembly of finger millet, an orphan allotetraploid crop.</title>
        <authorList>
            <person name="Hatakeyama M."/>
            <person name="Aluri S."/>
            <person name="Balachadran M.T."/>
            <person name="Sivarajan S.R."/>
            <person name="Patrignani A."/>
            <person name="Gruter S."/>
            <person name="Poveda L."/>
            <person name="Shimizu-Inatsugi R."/>
            <person name="Baeten J."/>
            <person name="Francoijs K.J."/>
            <person name="Nataraja K.N."/>
            <person name="Reddy Y.A.N."/>
            <person name="Phadnis S."/>
            <person name="Ravikumar R.L."/>
            <person name="Schlapbach R."/>
            <person name="Sreeman S.M."/>
            <person name="Shimizu K.K."/>
        </authorList>
    </citation>
    <scope>NUCLEOTIDE SEQUENCE</scope>
</reference>
<feature type="domain" description="PIR2-like helical" evidence="2">
    <location>
        <begin position="36"/>
        <end position="152"/>
    </location>
</feature>
<comment type="caution">
    <text evidence="3">The sequence shown here is derived from an EMBL/GenBank/DDBJ whole genome shotgun (WGS) entry which is preliminary data.</text>
</comment>
<dbReference type="PANTHER" id="PTHR33120:SF5">
    <property type="entry name" value="PIR2-LIKE HELICAL DOMAIN-CONTAINING PROTEIN"/>
    <property type="match status" value="1"/>
</dbReference>
<name>A0AAV5D7F3_ELECO</name>
<dbReference type="Pfam" id="PF12274">
    <property type="entry name" value="DUF3615"/>
    <property type="match status" value="1"/>
</dbReference>
<protein>
    <submittedName>
        <fullName evidence="3">Uncharacterized protein</fullName>
    </submittedName>
</protein>
<evidence type="ECO:0000259" key="1">
    <source>
        <dbReference type="Pfam" id="PF12274"/>
    </source>
</evidence>
<evidence type="ECO:0000313" key="3">
    <source>
        <dbReference type="EMBL" id="GJN06914.1"/>
    </source>
</evidence>
<dbReference type="EMBL" id="BQKI01000013">
    <property type="protein sequence ID" value="GJN06914.1"/>
    <property type="molecule type" value="Genomic_DNA"/>
</dbReference>
<organism evidence="3 4">
    <name type="scientific">Eleusine coracana subsp. coracana</name>
    <dbReference type="NCBI Taxonomy" id="191504"/>
    <lineage>
        <taxon>Eukaryota</taxon>
        <taxon>Viridiplantae</taxon>
        <taxon>Streptophyta</taxon>
        <taxon>Embryophyta</taxon>
        <taxon>Tracheophyta</taxon>
        <taxon>Spermatophyta</taxon>
        <taxon>Magnoliopsida</taxon>
        <taxon>Liliopsida</taxon>
        <taxon>Poales</taxon>
        <taxon>Poaceae</taxon>
        <taxon>PACMAD clade</taxon>
        <taxon>Chloridoideae</taxon>
        <taxon>Cynodonteae</taxon>
        <taxon>Eleusininae</taxon>
        <taxon>Eleusine</taxon>
    </lineage>
</organism>
<dbReference type="AlphaFoldDB" id="A0AAV5D7F3"/>
<dbReference type="InterPro" id="IPR022059">
    <property type="entry name" value="DUF3615"/>
</dbReference>
<feature type="domain" description="DUF3615" evidence="1">
    <location>
        <begin position="503"/>
        <end position="552"/>
    </location>
</feature>